<evidence type="ECO:0000313" key="2">
    <source>
        <dbReference type="Proteomes" id="UP000647017"/>
    </source>
</evidence>
<dbReference type="Proteomes" id="UP000647017">
    <property type="component" value="Unassembled WGS sequence"/>
</dbReference>
<accession>A0ABQ4HMV6</accession>
<organism evidence="1 2">
    <name type="scientific">Micromonospora andamanensis</name>
    <dbReference type="NCBI Taxonomy" id="1287068"/>
    <lineage>
        <taxon>Bacteria</taxon>
        <taxon>Bacillati</taxon>
        <taxon>Actinomycetota</taxon>
        <taxon>Actinomycetes</taxon>
        <taxon>Micromonosporales</taxon>
        <taxon>Micromonosporaceae</taxon>
        <taxon>Micromonospora</taxon>
    </lineage>
</organism>
<name>A0ABQ4HMV6_9ACTN</name>
<keyword evidence="2" id="KW-1185">Reference proteome</keyword>
<dbReference type="RefSeq" id="WP_203998971.1">
    <property type="nucleotide sequence ID" value="NZ_BOOZ01000002.1"/>
</dbReference>
<evidence type="ECO:0000313" key="1">
    <source>
        <dbReference type="EMBL" id="GIJ06970.1"/>
    </source>
</evidence>
<reference evidence="1 2" key="1">
    <citation type="submission" date="2021-01" db="EMBL/GenBank/DDBJ databases">
        <title>Whole genome shotgun sequence of Verrucosispora andamanensis NBRC 109075.</title>
        <authorList>
            <person name="Komaki H."/>
            <person name="Tamura T."/>
        </authorList>
    </citation>
    <scope>NUCLEOTIDE SEQUENCE [LARGE SCALE GENOMIC DNA]</scope>
    <source>
        <strain evidence="1 2">NBRC 109075</strain>
    </source>
</reference>
<dbReference type="EMBL" id="BOOZ01000002">
    <property type="protein sequence ID" value="GIJ06970.1"/>
    <property type="molecule type" value="Genomic_DNA"/>
</dbReference>
<protein>
    <submittedName>
        <fullName evidence="1">Uncharacterized protein</fullName>
    </submittedName>
</protein>
<gene>
    <name evidence="1" type="ORF">Van01_01840</name>
</gene>
<proteinExistence type="predicted"/>
<comment type="caution">
    <text evidence="1">The sequence shown here is derived from an EMBL/GenBank/DDBJ whole genome shotgun (WGS) entry which is preliminary data.</text>
</comment>
<sequence length="76" mass="8631">MGCASRPTRSRALARWNRIDDALGALLDAEVIGPDQVRYHRLSRDLVRDIVIRPRPPRLAVELSERMGVRSGGPRW</sequence>